<evidence type="ECO:0008006" key="4">
    <source>
        <dbReference type="Google" id="ProtNLM"/>
    </source>
</evidence>
<evidence type="ECO:0000256" key="1">
    <source>
        <dbReference type="SAM" id="MobiDB-lite"/>
    </source>
</evidence>
<gene>
    <name evidence="2" type="ORF">SAY86_018265</name>
</gene>
<dbReference type="EMBL" id="JAXQNO010000014">
    <property type="protein sequence ID" value="KAK4783897.1"/>
    <property type="molecule type" value="Genomic_DNA"/>
</dbReference>
<dbReference type="PANTHER" id="PTHR37234">
    <property type="entry name" value="OS03G0319200 PROTEIN"/>
    <property type="match status" value="1"/>
</dbReference>
<dbReference type="AlphaFoldDB" id="A0AAN7LCE5"/>
<evidence type="ECO:0000313" key="3">
    <source>
        <dbReference type="Proteomes" id="UP001346149"/>
    </source>
</evidence>
<dbReference type="Proteomes" id="UP001346149">
    <property type="component" value="Unassembled WGS sequence"/>
</dbReference>
<accession>A0AAN7LCE5</accession>
<reference evidence="2 3" key="1">
    <citation type="journal article" date="2023" name="Hortic Res">
        <title>Pangenome of water caltrop reveals structural variations and asymmetric subgenome divergence after allopolyploidization.</title>
        <authorList>
            <person name="Zhang X."/>
            <person name="Chen Y."/>
            <person name="Wang L."/>
            <person name="Yuan Y."/>
            <person name="Fang M."/>
            <person name="Shi L."/>
            <person name="Lu R."/>
            <person name="Comes H.P."/>
            <person name="Ma Y."/>
            <person name="Chen Y."/>
            <person name="Huang G."/>
            <person name="Zhou Y."/>
            <person name="Zheng Z."/>
            <person name="Qiu Y."/>
        </authorList>
    </citation>
    <scope>NUCLEOTIDE SEQUENCE [LARGE SCALE GENOMIC DNA]</scope>
    <source>
        <strain evidence="2">F231</strain>
    </source>
</reference>
<name>A0AAN7LCE5_TRANT</name>
<comment type="caution">
    <text evidence="2">The sequence shown here is derived from an EMBL/GenBank/DDBJ whole genome shotgun (WGS) entry which is preliminary data.</text>
</comment>
<keyword evidence="3" id="KW-1185">Reference proteome</keyword>
<dbReference type="PANTHER" id="PTHR37234:SF1">
    <property type="entry name" value="OS03G0319200 PROTEIN"/>
    <property type="match status" value="1"/>
</dbReference>
<evidence type="ECO:0000313" key="2">
    <source>
        <dbReference type="EMBL" id="KAK4783897.1"/>
    </source>
</evidence>
<feature type="region of interest" description="Disordered" evidence="1">
    <location>
        <begin position="56"/>
        <end position="81"/>
    </location>
</feature>
<organism evidence="2 3">
    <name type="scientific">Trapa natans</name>
    <name type="common">Water chestnut</name>
    <dbReference type="NCBI Taxonomy" id="22666"/>
    <lineage>
        <taxon>Eukaryota</taxon>
        <taxon>Viridiplantae</taxon>
        <taxon>Streptophyta</taxon>
        <taxon>Embryophyta</taxon>
        <taxon>Tracheophyta</taxon>
        <taxon>Spermatophyta</taxon>
        <taxon>Magnoliopsida</taxon>
        <taxon>eudicotyledons</taxon>
        <taxon>Gunneridae</taxon>
        <taxon>Pentapetalae</taxon>
        <taxon>rosids</taxon>
        <taxon>malvids</taxon>
        <taxon>Myrtales</taxon>
        <taxon>Lythraceae</taxon>
        <taxon>Trapa</taxon>
    </lineage>
</organism>
<protein>
    <recommendedName>
        <fullName evidence="4">DUF3741 domain-containing protein</fullName>
    </recommendedName>
</protein>
<feature type="region of interest" description="Disordered" evidence="1">
    <location>
        <begin position="198"/>
        <end position="217"/>
    </location>
</feature>
<proteinExistence type="predicted"/>
<sequence>MVSSSSSNGGGASAAEANLHRKNSIGCMWSIIQLVCKYPNRRKFFITSGKKSEKTITVSSSSPSNITSLQSPTENSSSTGSSVVYLTADEQPVYSSPTTSPLAEIRRSSSLNSPESFRSYTTPAPLPLVARLMGLSTEPFIAPSETEAEKRQKLLSVMEKCDNDLKALKKIINTVCSISVLDSPVSGRYPSLARCMKQRQPDGRLQQQQQPSATTNGADEVYGNWASSCQGSCHHPKKVMGMGMKETVEEVCRDFEWGERREVGRIGLAMQDHICRDLVEEAVKDMGLPCNYQAPAIPPFEACKRRLCF</sequence>